<dbReference type="RefSeq" id="WP_194105727.1">
    <property type="nucleotide sequence ID" value="NZ_JADFFM010000001.1"/>
</dbReference>
<keyword evidence="4" id="KW-1185">Reference proteome</keyword>
<organism evidence="3 4">
    <name type="scientific">Mucilaginibacter boryungensis</name>
    <dbReference type="NCBI Taxonomy" id="768480"/>
    <lineage>
        <taxon>Bacteria</taxon>
        <taxon>Pseudomonadati</taxon>
        <taxon>Bacteroidota</taxon>
        <taxon>Sphingobacteriia</taxon>
        <taxon>Sphingobacteriales</taxon>
        <taxon>Sphingobacteriaceae</taxon>
        <taxon>Mucilaginibacter</taxon>
    </lineage>
</organism>
<evidence type="ECO:0000259" key="2">
    <source>
        <dbReference type="Pfam" id="PF00535"/>
    </source>
</evidence>
<dbReference type="Proteomes" id="UP000632774">
    <property type="component" value="Unassembled WGS sequence"/>
</dbReference>
<sequence>MVPVSVVIITKNEADVIQRSVAMARLITDDIVIIDNGSSDDTGKIATEYGCRVFQKNWDGYGANKNKGIACARYNWILSIDADEIIDEELVTALHHLHYNNPDTVYNIRFKTYFGDKLISFGSWGRDHHVRLFHRGTVKWSELPVHETLLFPKGTKQKTLAGFIHHYSVKNEKECREKALHYALLSAKKYYHIGKKSNFIKLYLSPAFNFLRNYCLYLGFLDGWEGWCIAKNTARHTWLKYHHLYQLESMPIQKTYQSDNLLYMYPQIKQTS</sequence>
<accession>A0ABR9XG57</accession>
<reference evidence="3 4" key="1">
    <citation type="submission" date="2020-10" db="EMBL/GenBank/DDBJ databases">
        <title>Mucilaginibacter mali sp. nov., isolated from rhizosphere soil of apple orchard.</title>
        <authorList>
            <person name="Lee J.-S."/>
            <person name="Kim H.S."/>
            <person name="Kim J.-S."/>
        </authorList>
    </citation>
    <scope>NUCLEOTIDE SEQUENCE [LARGE SCALE GENOMIC DNA]</scope>
    <source>
        <strain evidence="3 4">KCTC 23157</strain>
    </source>
</reference>
<dbReference type="SUPFAM" id="SSF53448">
    <property type="entry name" value="Nucleotide-diphospho-sugar transferases"/>
    <property type="match status" value="1"/>
</dbReference>
<dbReference type="PANTHER" id="PTHR43630">
    <property type="entry name" value="POLY-BETA-1,6-N-ACETYL-D-GLUCOSAMINE SYNTHASE"/>
    <property type="match status" value="1"/>
</dbReference>
<dbReference type="PANTHER" id="PTHR43630:SF2">
    <property type="entry name" value="GLYCOSYLTRANSFERASE"/>
    <property type="match status" value="1"/>
</dbReference>
<name>A0ABR9XG57_9SPHI</name>
<dbReference type="CDD" id="cd02511">
    <property type="entry name" value="Beta4Glucosyltransferase"/>
    <property type="match status" value="1"/>
</dbReference>
<dbReference type="Pfam" id="PF00535">
    <property type="entry name" value="Glycos_transf_2"/>
    <property type="match status" value="1"/>
</dbReference>
<dbReference type="InterPro" id="IPR029044">
    <property type="entry name" value="Nucleotide-diphossugar_trans"/>
</dbReference>
<feature type="domain" description="Glycosyltransferase 2-like" evidence="2">
    <location>
        <begin position="5"/>
        <end position="116"/>
    </location>
</feature>
<evidence type="ECO:0000313" key="4">
    <source>
        <dbReference type="Proteomes" id="UP000632774"/>
    </source>
</evidence>
<evidence type="ECO:0000256" key="1">
    <source>
        <dbReference type="ARBA" id="ARBA00038494"/>
    </source>
</evidence>
<dbReference type="InterPro" id="IPR001173">
    <property type="entry name" value="Glyco_trans_2-like"/>
</dbReference>
<comment type="caution">
    <text evidence="3">The sequence shown here is derived from an EMBL/GenBank/DDBJ whole genome shotgun (WGS) entry which is preliminary data.</text>
</comment>
<gene>
    <name evidence="3" type="ORF">IRJ18_08325</name>
</gene>
<protein>
    <submittedName>
        <fullName evidence="3">Glycosyltransferase family 2 protein</fullName>
    </submittedName>
</protein>
<dbReference type="EMBL" id="JADFFM010000001">
    <property type="protein sequence ID" value="MBE9666362.1"/>
    <property type="molecule type" value="Genomic_DNA"/>
</dbReference>
<comment type="similarity">
    <text evidence="1">Belongs to the glycosyltransferase 2 family. WaaE/KdtX subfamily.</text>
</comment>
<proteinExistence type="inferred from homology"/>
<dbReference type="Gene3D" id="3.90.550.10">
    <property type="entry name" value="Spore Coat Polysaccharide Biosynthesis Protein SpsA, Chain A"/>
    <property type="match status" value="1"/>
</dbReference>
<evidence type="ECO:0000313" key="3">
    <source>
        <dbReference type="EMBL" id="MBE9666362.1"/>
    </source>
</evidence>